<evidence type="ECO:0000256" key="9">
    <source>
        <dbReference type="SAM" id="Phobius"/>
    </source>
</evidence>
<dbReference type="OrthoDB" id="9815614at2"/>
<keyword evidence="7 9" id="KW-0472">Membrane</keyword>
<keyword evidence="3" id="KW-1003">Cell membrane</keyword>
<proteinExistence type="inferred from homology"/>
<keyword evidence="2" id="KW-0813">Transport</keyword>
<dbReference type="Pfam" id="PF04290">
    <property type="entry name" value="DctQ"/>
    <property type="match status" value="1"/>
</dbReference>
<dbReference type="AlphaFoldDB" id="A0A4P6ZYT1"/>
<dbReference type="PANTHER" id="PTHR35011">
    <property type="entry name" value="2,3-DIKETO-L-GULONATE TRAP TRANSPORTER SMALL PERMEASE PROTEIN YIAM"/>
    <property type="match status" value="1"/>
</dbReference>
<keyword evidence="5 9" id="KW-0812">Transmembrane</keyword>
<evidence type="ECO:0000313" key="12">
    <source>
        <dbReference type="Proteomes" id="UP000294292"/>
    </source>
</evidence>
<dbReference type="GO" id="GO:0005886">
    <property type="term" value="C:plasma membrane"/>
    <property type="evidence" value="ECO:0007669"/>
    <property type="project" value="UniProtKB-SubCell"/>
</dbReference>
<comment type="subcellular location">
    <subcellularLocation>
        <location evidence="1">Cell inner membrane</location>
        <topology evidence="1">Multi-pass membrane protein</topology>
    </subcellularLocation>
</comment>
<evidence type="ECO:0000256" key="5">
    <source>
        <dbReference type="ARBA" id="ARBA00022692"/>
    </source>
</evidence>
<dbReference type="Proteomes" id="UP000294292">
    <property type="component" value="Chromosome"/>
</dbReference>
<evidence type="ECO:0000256" key="6">
    <source>
        <dbReference type="ARBA" id="ARBA00022989"/>
    </source>
</evidence>
<comment type="similarity">
    <text evidence="8">Belongs to the TRAP transporter small permease family.</text>
</comment>
<evidence type="ECO:0000256" key="1">
    <source>
        <dbReference type="ARBA" id="ARBA00004429"/>
    </source>
</evidence>
<feature type="domain" description="Tripartite ATP-independent periplasmic transporters DctQ component" evidence="10">
    <location>
        <begin position="21"/>
        <end position="148"/>
    </location>
</feature>
<sequence>MVRMLEKIQMTVGVLFLSLFFITILIQIATRYLGISVIWTEEVANYSFIWAIFMGASVMVNRKEHFSFDYFSRKLEGKKRAVLLVIIDAIILLFALSLAFYGFQAVTTFWDYNWLAFPGLKMGYIWLSIPVMGVTMSIYSINHILKNVALLREKVSL</sequence>
<keyword evidence="12" id="KW-1185">Reference proteome</keyword>
<dbReference type="GO" id="GO:0022857">
    <property type="term" value="F:transmembrane transporter activity"/>
    <property type="evidence" value="ECO:0007669"/>
    <property type="project" value="TreeGrafter"/>
</dbReference>
<evidence type="ECO:0000256" key="2">
    <source>
        <dbReference type="ARBA" id="ARBA00022448"/>
    </source>
</evidence>
<gene>
    <name evidence="11" type="ORF">E2636_12230</name>
</gene>
<feature type="transmembrane region" description="Helical" evidence="9">
    <location>
        <begin position="43"/>
        <end position="60"/>
    </location>
</feature>
<dbReference type="KEGG" id="panc:E2636_12230"/>
<evidence type="ECO:0000313" key="11">
    <source>
        <dbReference type="EMBL" id="QBP41870.1"/>
    </source>
</evidence>
<evidence type="ECO:0000256" key="4">
    <source>
        <dbReference type="ARBA" id="ARBA00022519"/>
    </source>
</evidence>
<accession>A0A4P6ZYT1</accession>
<feature type="transmembrane region" description="Helical" evidence="9">
    <location>
        <begin position="123"/>
        <end position="145"/>
    </location>
</feature>
<protein>
    <submittedName>
        <fullName evidence="11">TRAP transporter small permease</fullName>
    </submittedName>
</protein>
<evidence type="ECO:0000259" key="10">
    <source>
        <dbReference type="Pfam" id="PF04290"/>
    </source>
</evidence>
<feature type="transmembrane region" description="Helical" evidence="9">
    <location>
        <begin position="81"/>
        <end position="103"/>
    </location>
</feature>
<evidence type="ECO:0000256" key="8">
    <source>
        <dbReference type="ARBA" id="ARBA00038436"/>
    </source>
</evidence>
<dbReference type="EMBL" id="CP038015">
    <property type="protein sequence ID" value="QBP41870.1"/>
    <property type="molecule type" value="Genomic_DNA"/>
</dbReference>
<dbReference type="GO" id="GO:0015740">
    <property type="term" value="P:C4-dicarboxylate transport"/>
    <property type="evidence" value="ECO:0007669"/>
    <property type="project" value="TreeGrafter"/>
</dbReference>
<dbReference type="InterPro" id="IPR055348">
    <property type="entry name" value="DctQ"/>
</dbReference>
<keyword evidence="4" id="KW-0997">Cell inner membrane</keyword>
<dbReference type="RefSeq" id="WP_134210441.1">
    <property type="nucleotide sequence ID" value="NZ_CP038015.1"/>
</dbReference>
<dbReference type="InterPro" id="IPR007387">
    <property type="entry name" value="TRAP_DctQ"/>
</dbReference>
<evidence type="ECO:0000256" key="3">
    <source>
        <dbReference type="ARBA" id="ARBA00022475"/>
    </source>
</evidence>
<organism evidence="11 12">
    <name type="scientific">Paenisporosarcina antarctica</name>
    <dbReference type="NCBI Taxonomy" id="417367"/>
    <lineage>
        <taxon>Bacteria</taxon>
        <taxon>Bacillati</taxon>
        <taxon>Bacillota</taxon>
        <taxon>Bacilli</taxon>
        <taxon>Bacillales</taxon>
        <taxon>Caryophanaceae</taxon>
        <taxon>Paenisporosarcina</taxon>
    </lineage>
</organism>
<evidence type="ECO:0000256" key="7">
    <source>
        <dbReference type="ARBA" id="ARBA00023136"/>
    </source>
</evidence>
<feature type="transmembrane region" description="Helical" evidence="9">
    <location>
        <begin position="12"/>
        <end position="31"/>
    </location>
</feature>
<name>A0A4P6ZYT1_9BACL</name>
<dbReference type="PANTHER" id="PTHR35011:SF5">
    <property type="entry name" value="SIALIC ACID TRAP TRANSPORTER SMALL PERMEASE PROTEIN SIAQ"/>
    <property type="match status" value="1"/>
</dbReference>
<keyword evidence="6 9" id="KW-1133">Transmembrane helix</keyword>
<reference evidence="11 12" key="1">
    <citation type="submission" date="2019-03" db="EMBL/GenBank/DDBJ databases">
        <title>Complete genome sequence of Paenisporosarcina antarctica CGMCC 1.6503T.</title>
        <authorList>
            <person name="Rong J.-C."/>
            <person name="Chi N.-Y."/>
            <person name="Zhang Q.-F."/>
        </authorList>
    </citation>
    <scope>NUCLEOTIDE SEQUENCE [LARGE SCALE GENOMIC DNA]</scope>
    <source>
        <strain evidence="11 12">CGMCC 1.6503</strain>
    </source>
</reference>